<organism evidence="2 3">
    <name type="scientific">Actinidia rufa</name>
    <dbReference type="NCBI Taxonomy" id="165716"/>
    <lineage>
        <taxon>Eukaryota</taxon>
        <taxon>Viridiplantae</taxon>
        <taxon>Streptophyta</taxon>
        <taxon>Embryophyta</taxon>
        <taxon>Tracheophyta</taxon>
        <taxon>Spermatophyta</taxon>
        <taxon>Magnoliopsida</taxon>
        <taxon>eudicotyledons</taxon>
        <taxon>Gunneridae</taxon>
        <taxon>Pentapetalae</taxon>
        <taxon>asterids</taxon>
        <taxon>Ericales</taxon>
        <taxon>Actinidiaceae</taxon>
        <taxon>Actinidia</taxon>
    </lineage>
</organism>
<dbReference type="EMBL" id="BJWL01000008">
    <property type="protein sequence ID" value="GFY91911.1"/>
    <property type="molecule type" value="Genomic_DNA"/>
</dbReference>
<dbReference type="Proteomes" id="UP000585474">
    <property type="component" value="Unassembled WGS sequence"/>
</dbReference>
<keyword evidence="3" id="KW-1185">Reference proteome</keyword>
<accession>A0A7J0EZP8</accession>
<dbReference type="AlphaFoldDB" id="A0A7J0EZP8"/>
<proteinExistence type="predicted"/>
<sequence>MGTSTSSGHNHRYHQQTRSADHRHLHRQQPLSYSLPVLVTFPPSSPSDLSPLLSTLTDWSLSIPSLNLNLPVRLRSVRVERGSAFIGVTGDGGVGGSGGWDDQEALQWCCGGSLLVMWFDLGALNLGICCAYSLEVVFLLL</sequence>
<feature type="region of interest" description="Disordered" evidence="1">
    <location>
        <begin position="1"/>
        <end position="25"/>
    </location>
</feature>
<protein>
    <submittedName>
        <fullName evidence="2">Uncharacterized protein</fullName>
    </submittedName>
</protein>
<reference evidence="2 3" key="1">
    <citation type="submission" date="2019-07" db="EMBL/GenBank/DDBJ databases">
        <title>De Novo Assembly of kiwifruit Actinidia rufa.</title>
        <authorList>
            <person name="Sugita-Konishi S."/>
            <person name="Sato K."/>
            <person name="Mori E."/>
            <person name="Abe Y."/>
            <person name="Kisaki G."/>
            <person name="Hamano K."/>
            <person name="Suezawa K."/>
            <person name="Otani M."/>
            <person name="Fukuda T."/>
            <person name="Manabe T."/>
            <person name="Gomi K."/>
            <person name="Tabuchi M."/>
            <person name="Akimitsu K."/>
            <person name="Kataoka I."/>
        </authorList>
    </citation>
    <scope>NUCLEOTIDE SEQUENCE [LARGE SCALE GENOMIC DNA]</scope>
    <source>
        <strain evidence="3">cv. Fuchu</strain>
    </source>
</reference>
<comment type="caution">
    <text evidence="2">The sequence shown here is derived from an EMBL/GenBank/DDBJ whole genome shotgun (WGS) entry which is preliminary data.</text>
</comment>
<evidence type="ECO:0000256" key="1">
    <source>
        <dbReference type="SAM" id="MobiDB-lite"/>
    </source>
</evidence>
<feature type="compositionally biased region" description="Basic residues" evidence="1">
    <location>
        <begin position="9"/>
        <end position="25"/>
    </location>
</feature>
<name>A0A7J0EZP8_9ERIC</name>
<evidence type="ECO:0000313" key="3">
    <source>
        <dbReference type="Proteomes" id="UP000585474"/>
    </source>
</evidence>
<gene>
    <name evidence="2" type="ORF">Acr_08g0003070</name>
</gene>
<evidence type="ECO:0000313" key="2">
    <source>
        <dbReference type="EMBL" id="GFY91911.1"/>
    </source>
</evidence>